<sequence>MSTSNIVLPPLQTWAEQHLSAVIKATTQADFDAAFDAFVAAGAKIVVNGKQISRDAYKTLLRGASFDEAGAEVAFGGAVQVSTNLQAGVVGLFYTATIAESIVVMGAPVVNQVTSSVNLVIEEDKTLTPPQLPAGVRGFFDGRRVTALNQVIVDARGN</sequence>
<protein>
    <submittedName>
        <fullName evidence="1">Uncharacterized protein</fullName>
    </submittedName>
</protein>
<comment type="caution">
    <text evidence="1">The sequence shown here is derived from an EMBL/GenBank/DDBJ whole genome shotgun (WGS) entry which is preliminary data.</text>
</comment>
<name>A0AAD6VP92_9AGAR</name>
<evidence type="ECO:0000313" key="2">
    <source>
        <dbReference type="Proteomes" id="UP001219525"/>
    </source>
</evidence>
<gene>
    <name evidence="1" type="ORF">GGX14DRAFT_595520</name>
</gene>
<reference evidence="1" key="1">
    <citation type="submission" date="2023-03" db="EMBL/GenBank/DDBJ databases">
        <title>Massive genome expansion in bonnet fungi (Mycena s.s.) driven by repeated elements and novel gene families across ecological guilds.</title>
        <authorList>
            <consortium name="Lawrence Berkeley National Laboratory"/>
            <person name="Harder C.B."/>
            <person name="Miyauchi S."/>
            <person name="Viragh M."/>
            <person name="Kuo A."/>
            <person name="Thoen E."/>
            <person name="Andreopoulos B."/>
            <person name="Lu D."/>
            <person name="Skrede I."/>
            <person name="Drula E."/>
            <person name="Henrissat B."/>
            <person name="Morin E."/>
            <person name="Kohler A."/>
            <person name="Barry K."/>
            <person name="LaButti K."/>
            <person name="Morin E."/>
            <person name="Salamov A."/>
            <person name="Lipzen A."/>
            <person name="Mereny Z."/>
            <person name="Hegedus B."/>
            <person name="Baldrian P."/>
            <person name="Stursova M."/>
            <person name="Weitz H."/>
            <person name="Taylor A."/>
            <person name="Grigoriev I.V."/>
            <person name="Nagy L.G."/>
            <person name="Martin F."/>
            <person name="Kauserud H."/>
        </authorList>
    </citation>
    <scope>NUCLEOTIDE SEQUENCE</scope>
    <source>
        <strain evidence="1">9144</strain>
    </source>
</reference>
<keyword evidence="2" id="KW-1185">Reference proteome</keyword>
<dbReference type="AlphaFoldDB" id="A0AAD6VP92"/>
<dbReference type="EMBL" id="JARJCW010000012">
    <property type="protein sequence ID" value="KAJ7218655.1"/>
    <property type="molecule type" value="Genomic_DNA"/>
</dbReference>
<accession>A0AAD6VP92</accession>
<organism evidence="1 2">
    <name type="scientific">Mycena pura</name>
    <dbReference type="NCBI Taxonomy" id="153505"/>
    <lineage>
        <taxon>Eukaryota</taxon>
        <taxon>Fungi</taxon>
        <taxon>Dikarya</taxon>
        <taxon>Basidiomycota</taxon>
        <taxon>Agaricomycotina</taxon>
        <taxon>Agaricomycetes</taxon>
        <taxon>Agaricomycetidae</taxon>
        <taxon>Agaricales</taxon>
        <taxon>Marasmiineae</taxon>
        <taxon>Mycenaceae</taxon>
        <taxon>Mycena</taxon>
    </lineage>
</organism>
<proteinExistence type="predicted"/>
<evidence type="ECO:0000313" key="1">
    <source>
        <dbReference type="EMBL" id="KAJ7218655.1"/>
    </source>
</evidence>
<dbReference type="Proteomes" id="UP001219525">
    <property type="component" value="Unassembled WGS sequence"/>
</dbReference>